<dbReference type="EMBL" id="BKCJ010009595">
    <property type="protein sequence ID" value="GEU87699.1"/>
    <property type="molecule type" value="Genomic_DNA"/>
</dbReference>
<dbReference type="AlphaFoldDB" id="A0A6L2NQL9"/>
<reference evidence="2" key="1">
    <citation type="journal article" date="2019" name="Sci. Rep.">
        <title>Draft genome of Tanacetum cinerariifolium, the natural source of mosquito coil.</title>
        <authorList>
            <person name="Yamashiro T."/>
            <person name="Shiraishi A."/>
            <person name="Satake H."/>
            <person name="Nakayama K."/>
        </authorList>
    </citation>
    <scope>NUCLEOTIDE SEQUENCE</scope>
</reference>
<feature type="region of interest" description="Disordered" evidence="1">
    <location>
        <begin position="183"/>
        <end position="238"/>
    </location>
</feature>
<proteinExistence type="predicted"/>
<feature type="compositionally biased region" description="Basic and acidic residues" evidence="1">
    <location>
        <begin position="185"/>
        <end position="201"/>
    </location>
</feature>
<gene>
    <name evidence="2" type="ORF">Tci_059677</name>
</gene>
<sequence>MANLAFAPQHNMVPYLEKTESNAEFHQIVDFITSSSIHHALTVSPTIYGSNIKQFWNTANSQTINDEKQIRATINGKTVVITESSVIRDLLFNDDNGITGHTPGSDEGSMTLKELMDLCTTLSQKGSGEKGGSTAETVSTARPDISAARLEVSTTEPKTPPTTTTLFDDEDVTIADNLVKMKSQKAKEKGAAFKDADDSARPIRSITTLQPLPTIDPKDKGKGILQEPKSVKKTKERYQDQIERDAEVALKIQADLDEEVRTERERQKEASKAALAELKKRAAGLSSKQKSPKKQKVNYQESVDSDKELNKCLKALGTMEAGDVHVYKLTRLDGSYRHLLTFSRMLKVLNRQDVLDLHKIVMERFSANDPEGYDLILWEDLKTLMESSEDDEIWRNQQDWKLLSWKLYETCGVYALMLDDSLVSINMFVEKRYPLTKEILEKMLSWRLEAETESTLALDLIKFIKLQI</sequence>
<comment type="caution">
    <text evidence="2">The sequence shown here is derived from an EMBL/GenBank/DDBJ whole genome shotgun (WGS) entry which is preliminary data.</text>
</comment>
<protein>
    <recommendedName>
        <fullName evidence="3">Xylulose kinase-1</fullName>
    </recommendedName>
</protein>
<feature type="region of interest" description="Disordered" evidence="1">
    <location>
        <begin position="281"/>
        <end position="302"/>
    </location>
</feature>
<evidence type="ECO:0008006" key="3">
    <source>
        <dbReference type="Google" id="ProtNLM"/>
    </source>
</evidence>
<evidence type="ECO:0000256" key="1">
    <source>
        <dbReference type="SAM" id="MobiDB-lite"/>
    </source>
</evidence>
<name>A0A6L2NQL9_TANCI</name>
<organism evidence="2">
    <name type="scientific">Tanacetum cinerariifolium</name>
    <name type="common">Dalmatian daisy</name>
    <name type="synonym">Chrysanthemum cinerariifolium</name>
    <dbReference type="NCBI Taxonomy" id="118510"/>
    <lineage>
        <taxon>Eukaryota</taxon>
        <taxon>Viridiplantae</taxon>
        <taxon>Streptophyta</taxon>
        <taxon>Embryophyta</taxon>
        <taxon>Tracheophyta</taxon>
        <taxon>Spermatophyta</taxon>
        <taxon>Magnoliopsida</taxon>
        <taxon>eudicotyledons</taxon>
        <taxon>Gunneridae</taxon>
        <taxon>Pentapetalae</taxon>
        <taxon>asterids</taxon>
        <taxon>campanulids</taxon>
        <taxon>Asterales</taxon>
        <taxon>Asteraceae</taxon>
        <taxon>Asteroideae</taxon>
        <taxon>Anthemideae</taxon>
        <taxon>Anthemidinae</taxon>
        <taxon>Tanacetum</taxon>
    </lineage>
</organism>
<evidence type="ECO:0000313" key="2">
    <source>
        <dbReference type="EMBL" id="GEU87699.1"/>
    </source>
</evidence>
<accession>A0A6L2NQL9</accession>